<dbReference type="EMBL" id="SHKP01000008">
    <property type="protein sequence ID" value="RZT93743.1"/>
    <property type="molecule type" value="Genomic_DNA"/>
</dbReference>
<dbReference type="NCBIfam" id="NF005603">
    <property type="entry name" value="PRK07340.1"/>
    <property type="match status" value="1"/>
</dbReference>
<dbReference type="GO" id="GO:0005737">
    <property type="term" value="C:cytoplasm"/>
    <property type="evidence" value="ECO:0007669"/>
    <property type="project" value="TreeGrafter"/>
</dbReference>
<evidence type="ECO:0000313" key="2">
    <source>
        <dbReference type="Proteomes" id="UP000293671"/>
    </source>
</evidence>
<dbReference type="SUPFAM" id="SSF51735">
    <property type="entry name" value="NAD(P)-binding Rossmann-fold domains"/>
    <property type="match status" value="1"/>
</dbReference>
<gene>
    <name evidence="1" type="ORF">EV670_3297</name>
</gene>
<dbReference type="PANTHER" id="PTHR13812">
    <property type="entry name" value="KETIMINE REDUCTASE MU-CRYSTALLIN"/>
    <property type="match status" value="1"/>
</dbReference>
<dbReference type="Proteomes" id="UP000293671">
    <property type="component" value="Unassembled WGS sequence"/>
</dbReference>
<dbReference type="Gene3D" id="3.30.1780.10">
    <property type="entry name" value="ornithine cyclodeaminase, domain 1"/>
    <property type="match status" value="1"/>
</dbReference>
<organism evidence="1 2">
    <name type="scientific">Rivibacter subsaxonicus</name>
    <dbReference type="NCBI Taxonomy" id="457575"/>
    <lineage>
        <taxon>Bacteria</taxon>
        <taxon>Pseudomonadati</taxon>
        <taxon>Pseudomonadota</taxon>
        <taxon>Betaproteobacteria</taxon>
        <taxon>Burkholderiales</taxon>
        <taxon>Rivibacter</taxon>
    </lineage>
</organism>
<dbReference type="RefSeq" id="WP_165393347.1">
    <property type="nucleotide sequence ID" value="NZ_SHKP01000008.1"/>
</dbReference>
<dbReference type="AlphaFoldDB" id="A0A4Q7VE02"/>
<dbReference type="InterPro" id="IPR036291">
    <property type="entry name" value="NAD(P)-bd_dom_sf"/>
</dbReference>
<proteinExistence type="predicted"/>
<dbReference type="PANTHER" id="PTHR13812:SF19">
    <property type="entry name" value="KETIMINE REDUCTASE MU-CRYSTALLIN"/>
    <property type="match status" value="1"/>
</dbReference>
<dbReference type="PIRSF" id="PIRSF001439">
    <property type="entry name" value="CryM"/>
    <property type="match status" value="1"/>
</dbReference>
<comment type="caution">
    <text evidence="1">The sequence shown here is derived from an EMBL/GenBank/DDBJ whole genome shotgun (WGS) entry which is preliminary data.</text>
</comment>
<dbReference type="Gene3D" id="3.40.50.720">
    <property type="entry name" value="NAD(P)-binding Rossmann-like Domain"/>
    <property type="match status" value="1"/>
</dbReference>
<sequence>MAAAFALHDATATRELLPAAALVDAVAAAMRARRAGTLQAPPRLVLPLAGGQGSYLAMPAADARLAICKLVSVHPDNPARGLPTIHGQVLVSDAANGVPLALLDGPTVTARRTAAVSLLALRLFGTPGVGNQVTLIGAGPQALEHARMLAELGWAGRLHLVARQPGSAQRLAQTLRDEGQPAECVVHASVSGALAGCEAVICLTTATAPVLPEQLPAATLVIGAGAFKPQMAEISPGLLAMRTIVVDDLDGARHEAGDLLQAGVDWQRVSELADWLDGGVARSPHGVVVKTVGQAAWDLAAAHVAMASLECRA</sequence>
<dbReference type="InterPro" id="IPR003462">
    <property type="entry name" value="ODC_Mu_crystall"/>
</dbReference>
<evidence type="ECO:0000313" key="1">
    <source>
        <dbReference type="EMBL" id="RZT93743.1"/>
    </source>
</evidence>
<protein>
    <submittedName>
        <fullName evidence="1">1-piperideine-2-carboxylate/1-pyrroline-2-carboxylate reductase [NAD(P)H]</fullName>
    </submittedName>
</protein>
<keyword evidence="2" id="KW-1185">Reference proteome</keyword>
<dbReference type="Pfam" id="PF02423">
    <property type="entry name" value="OCD_Mu_crystall"/>
    <property type="match status" value="1"/>
</dbReference>
<name>A0A4Q7VE02_9BURK</name>
<accession>A0A4Q7VE02</accession>
<dbReference type="InterPro" id="IPR023401">
    <property type="entry name" value="ODC_N"/>
</dbReference>
<reference evidence="1 2" key="1">
    <citation type="submission" date="2019-02" db="EMBL/GenBank/DDBJ databases">
        <title>Genomic Encyclopedia of Type Strains, Phase IV (KMG-IV): sequencing the most valuable type-strain genomes for metagenomic binning, comparative biology and taxonomic classification.</title>
        <authorList>
            <person name="Goeker M."/>
        </authorList>
    </citation>
    <scope>NUCLEOTIDE SEQUENCE [LARGE SCALE GENOMIC DNA]</scope>
    <source>
        <strain evidence="1 2">DSM 19570</strain>
    </source>
</reference>